<organism evidence="8 9">
    <name type="scientific">Koribacter versatilis (strain Ellin345)</name>
    <dbReference type="NCBI Taxonomy" id="204669"/>
    <lineage>
        <taxon>Bacteria</taxon>
        <taxon>Pseudomonadati</taxon>
        <taxon>Acidobacteriota</taxon>
        <taxon>Terriglobia</taxon>
        <taxon>Terriglobales</taxon>
        <taxon>Candidatus Korobacteraceae</taxon>
        <taxon>Candidatus Korobacter</taxon>
    </lineage>
</organism>
<evidence type="ECO:0000313" key="9">
    <source>
        <dbReference type="Proteomes" id="UP000002432"/>
    </source>
</evidence>
<evidence type="ECO:0000313" key="8">
    <source>
        <dbReference type="EMBL" id="ABF42731.1"/>
    </source>
</evidence>
<keyword evidence="9" id="KW-1185">Reference proteome</keyword>
<dbReference type="EnsemblBacteria" id="ABF42731">
    <property type="protein sequence ID" value="ABF42731"/>
    <property type="gene ID" value="Acid345_3730"/>
</dbReference>
<proteinExistence type="inferred from homology"/>
<dbReference type="PANTHER" id="PTHR33452:SF1">
    <property type="entry name" value="INNER MEMBRANE PROTEIN YPHA-RELATED"/>
    <property type="match status" value="1"/>
</dbReference>
<dbReference type="InterPro" id="IPR051907">
    <property type="entry name" value="DoxX-like_oxidoreductase"/>
</dbReference>
<keyword evidence="4 7" id="KW-0812">Transmembrane</keyword>
<evidence type="ECO:0000256" key="2">
    <source>
        <dbReference type="ARBA" id="ARBA00006679"/>
    </source>
</evidence>
<name>Q1IK69_KORVE</name>
<dbReference type="Proteomes" id="UP000002432">
    <property type="component" value="Chromosome"/>
</dbReference>
<dbReference type="EMBL" id="CP000360">
    <property type="protein sequence ID" value="ABF42731.1"/>
    <property type="molecule type" value="Genomic_DNA"/>
</dbReference>
<evidence type="ECO:0000256" key="1">
    <source>
        <dbReference type="ARBA" id="ARBA00004651"/>
    </source>
</evidence>
<dbReference type="GO" id="GO:0005886">
    <property type="term" value="C:plasma membrane"/>
    <property type="evidence" value="ECO:0007669"/>
    <property type="project" value="UniProtKB-SubCell"/>
</dbReference>
<sequence length="126" mass="13462">MHQQVSLFNDASLLLLRLLVGFIFATSGFRHITNSKARSLGLGLSPGLTHLLAVIELAAGAAVALGFMVPVAAASLILIMLGAIYRKIFVWHIGFWGEKNSGWHYDLLFVAMSLVIISSGGGQLAL</sequence>
<dbReference type="STRING" id="204669.Acid345_3730"/>
<reference evidence="8 9" key="1">
    <citation type="journal article" date="2009" name="Appl. Environ. Microbiol.">
        <title>Three genomes from the phylum Acidobacteria provide insight into the lifestyles of these microorganisms in soils.</title>
        <authorList>
            <person name="Ward N.L."/>
            <person name="Challacombe J.F."/>
            <person name="Janssen P.H."/>
            <person name="Henrissat B."/>
            <person name="Coutinho P.M."/>
            <person name="Wu M."/>
            <person name="Xie G."/>
            <person name="Haft D.H."/>
            <person name="Sait M."/>
            <person name="Badger J."/>
            <person name="Barabote R.D."/>
            <person name="Bradley B."/>
            <person name="Brettin T.S."/>
            <person name="Brinkac L.M."/>
            <person name="Bruce D."/>
            <person name="Creasy T."/>
            <person name="Daugherty S.C."/>
            <person name="Davidsen T.M."/>
            <person name="DeBoy R.T."/>
            <person name="Detter J.C."/>
            <person name="Dodson R.J."/>
            <person name="Durkin A.S."/>
            <person name="Ganapathy A."/>
            <person name="Gwinn-Giglio M."/>
            <person name="Han C.S."/>
            <person name="Khouri H."/>
            <person name="Kiss H."/>
            <person name="Kothari S.P."/>
            <person name="Madupu R."/>
            <person name="Nelson K.E."/>
            <person name="Nelson W.C."/>
            <person name="Paulsen I."/>
            <person name="Penn K."/>
            <person name="Ren Q."/>
            <person name="Rosovitz M.J."/>
            <person name="Selengut J.D."/>
            <person name="Shrivastava S."/>
            <person name="Sullivan S.A."/>
            <person name="Tapia R."/>
            <person name="Thompson L.S."/>
            <person name="Watkins K.L."/>
            <person name="Yang Q."/>
            <person name="Yu C."/>
            <person name="Zafar N."/>
            <person name="Zhou L."/>
            <person name="Kuske C.R."/>
        </authorList>
    </citation>
    <scope>NUCLEOTIDE SEQUENCE [LARGE SCALE GENOMIC DNA]</scope>
    <source>
        <strain evidence="8 9">Ellin345</strain>
    </source>
</reference>
<comment type="subcellular location">
    <subcellularLocation>
        <location evidence="1">Cell membrane</location>
        <topology evidence="1">Multi-pass membrane protein</topology>
    </subcellularLocation>
</comment>
<dbReference type="HOGENOM" id="CLU_1978603_0_0_0"/>
<evidence type="ECO:0000256" key="7">
    <source>
        <dbReference type="SAM" id="Phobius"/>
    </source>
</evidence>
<dbReference type="Pfam" id="PF07681">
    <property type="entry name" value="DoxX"/>
    <property type="match status" value="1"/>
</dbReference>
<dbReference type="AlphaFoldDB" id="Q1IK69"/>
<feature type="transmembrane region" description="Helical" evidence="7">
    <location>
        <begin position="105"/>
        <end position="125"/>
    </location>
</feature>
<keyword evidence="3" id="KW-1003">Cell membrane</keyword>
<evidence type="ECO:0000256" key="4">
    <source>
        <dbReference type="ARBA" id="ARBA00022692"/>
    </source>
</evidence>
<protein>
    <submittedName>
        <fullName evidence="8">DoxX</fullName>
    </submittedName>
</protein>
<dbReference type="PANTHER" id="PTHR33452">
    <property type="entry name" value="OXIDOREDUCTASE CATD-RELATED"/>
    <property type="match status" value="1"/>
</dbReference>
<gene>
    <name evidence="8" type="ordered locus">Acid345_3730</name>
</gene>
<keyword evidence="5 7" id="KW-1133">Transmembrane helix</keyword>
<comment type="similarity">
    <text evidence="2">Belongs to the DoxX family.</text>
</comment>
<dbReference type="OrthoDB" id="119522at2"/>
<feature type="transmembrane region" description="Helical" evidence="7">
    <location>
        <begin position="52"/>
        <end position="85"/>
    </location>
</feature>
<keyword evidence="6 7" id="KW-0472">Membrane</keyword>
<feature type="transmembrane region" description="Helical" evidence="7">
    <location>
        <begin position="12"/>
        <end position="32"/>
    </location>
</feature>
<accession>Q1IK69</accession>
<dbReference type="InterPro" id="IPR032808">
    <property type="entry name" value="DoxX"/>
</dbReference>
<evidence type="ECO:0000256" key="6">
    <source>
        <dbReference type="ARBA" id="ARBA00023136"/>
    </source>
</evidence>
<evidence type="ECO:0000256" key="3">
    <source>
        <dbReference type="ARBA" id="ARBA00022475"/>
    </source>
</evidence>
<dbReference type="KEGG" id="aba:Acid345_3730"/>
<dbReference type="RefSeq" id="WP_011524530.1">
    <property type="nucleotide sequence ID" value="NC_008009.1"/>
</dbReference>
<evidence type="ECO:0000256" key="5">
    <source>
        <dbReference type="ARBA" id="ARBA00022989"/>
    </source>
</evidence>
<dbReference type="eggNOG" id="COG2259">
    <property type="taxonomic scope" value="Bacteria"/>
</dbReference>